<name>A0ABW2JTH9_9ACTN</name>
<sequence>MISVLRARYRRSRFDDTGGISVFVAIVTAPLLLAGLLIVDAFALLRTQERADALALEAARAAGQAVDPGQAVPGEAFVADPQAAAAAAAVYLAKAGVSGTTRLSDGGTSLTVTVTDSYQGKFTPTHWTVQGESSATLLHGITKPEDN</sequence>
<keyword evidence="3" id="KW-1185">Reference proteome</keyword>
<accession>A0ABW2JTH9</accession>
<evidence type="ECO:0000313" key="2">
    <source>
        <dbReference type="EMBL" id="MFC7308954.1"/>
    </source>
</evidence>
<reference evidence="3" key="1">
    <citation type="journal article" date="2019" name="Int. J. Syst. Evol. Microbiol.">
        <title>The Global Catalogue of Microorganisms (GCM) 10K type strain sequencing project: providing services to taxonomists for standard genome sequencing and annotation.</title>
        <authorList>
            <consortium name="The Broad Institute Genomics Platform"/>
            <consortium name="The Broad Institute Genome Sequencing Center for Infectious Disease"/>
            <person name="Wu L."/>
            <person name="Ma J."/>
        </authorList>
    </citation>
    <scope>NUCLEOTIDE SEQUENCE [LARGE SCALE GENOMIC DNA]</scope>
    <source>
        <strain evidence="3">SYNS20</strain>
    </source>
</reference>
<dbReference type="Proteomes" id="UP001596523">
    <property type="component" value="Unassembled WGS sequence"/>
</dbReference>
<keyword evidence="1" id="KW-0472">Membrane</keyword>
<proteinExistence type="predicted"/>
<protein>
    <recommendedName>
        <fullName evidence="4">Flp pilus-assembly TadG-like N-terminal domain-containing protein</fullName>
    </recommendedName>
</protein>
<keyword evidence="1" id="KW-1133">Transmembrane helix</keyword>
<dbReference type="EMBL" id="JBHTCF010000018">
    <property type="protein sequence ID" value="MFC7308954.1"/>
    <property type="molecule type" value="Genomic_DNA"/>
</dbReference>
<dbReference type="RefSeq" id="WP_381837420.1">
    <property type="nucleotide sequence ID" value="NZ_JBHTCF010000018.1"/>
</dbReference>
<gene>
    <name evidence="2" type="ORF">ACFQVC_32700</name>
</gene>
<evidence type="ECO:0000313" key="3">
    <source>
        <dbReference type="Proteomes" id="UP001596523"/>
    </source>
</evidence>
<comment type="caution">
    <text evidence="2">The sequence shown here is derived from an EMBL/GenBank/DDBJ whole genome shotgun (WGS) entry which is preliminary data.</text>
</comment>
<keyword evidence="1" id="KW-0812">Transmembrane</keyword>
<organism evidence="2 3">
    <name type="scientific">Streptomyces monticola</name>
    <dbReference type="NCBI Taxonomy" id="2666263"/>
    <lineage>
        <taxon>Bacteria</taxon>
        <taxon>Bacillati</taxon>
        <taxon>Actinomycetota</taxon>
        <taxon>Actinomycetes</taxon>
        <taxon>Kitasatosporales</taxon>
        <taxon>Streptomycetaceae</taxon>
        <taxon>Streptomyces</taxon>
    </lineage>
</organism>
<evidence type="ECO:0000256" key="1">
    <source>
        <dbReference type="SAM" id="Phobius"/>
    </source>
</evidence>
<evidence type="ECO:0008006" key="4">
    <source>
        <dbReference type="Google" id="ProtNLM"/>
    </source>
</evidence>
<feature type="transmembrane region" description="Helical" evidence="1">
    <location>
        <begin position="20"/>
        <end position="45"/>
    </location>
</feature>